<dbReference type="eggNOG" id="COG1765">
    <property type="taxonomic scope" value="Bacteria"/>
</dbReference>
<evidence type="ECO:0000313" key="2">
    <source>
        <dbReference type="Proteomes" id="UP000002432"/>
    </source>
</evidence>
<dbReference type="Pfam" id="PF02566">
    <property type="entry name" value="OsmC"/>
    <property type="match status" value="1"/>
</dbReference>
<protein>
    <submittedName>
        <fullName evidence="1">OsmC-like protein</fullName>
    </submittedName>
</protein>
<dbReference type="EMBL" id="CP000360">
    <property type="protein sequence ID" value="ABF41245.1"/>
    <property type="molecule type" value="Genomic_DNA"/>
</dbReference>
<dbReference type="InterPro" id="IPR003718">
    <property type="entry name" value="OsmC/Ohr_fam"/>
</dbReference>
<dbReference type="Gene3D" id="3.30.300.20">
    <property type="match status" value="1"/>
</dbReference>
<dbReference type="SUPFAM" id="SSF82784">
    <property type="entry name" value="OsmC-like"/>
    <property type="match status" value="1"/>
</dbReference>
<name>Q1IPF5_KORVE</name>
<organism evidence="1 2">
    <name type="scientific">Koribacter versatilis (strain Ellin345)</name>
    <dbReference type="NCBI Taxonomy" id="204669"/>
    <lineage>
        <taxon>Bacteria</taxon>
        <taxon>Pseudomonadati</taxon>
        <taxon>Acidobacteriota</taxon>
        <taxon>Terriglobia</taxon>
        <taxon>Terriglobales</taxon>
        <taxon>Candidatus Korobacteraceae</taxon>
        <taxon>Candidatus Korobacter</taxon>
    </lineage>
</organism>
<sequence>MHARAKWIEDDRMTAVAASGHSVMVDASDTKTASSPLEFVLMGLCACTGSDVISILRKKREPYTSIEVSAVAERASDFPKVFTKIALTYRVAGAVDRKSVEDAVRLSKEKYCSVSAMLEKTAEITSTIVLDSDSE</sequence>
<dbReference type="Proteomes" id="UP000002432">
    <property type="component" value="Chromosome"/>
</dbReference>
<dbReference type="HOGENOM" id="CLU_114057_1_2_0"/>
<dbReference type="EnsemblBacteria" id="ABF41245">
    <property type="protein sequence ID" value="ABF41245"/>
    <property type="gene ID" value="Acid345_2244"/>
</dbReference>
<reference evidence="1 2" key="1">
    <citation type="journal article" date="2009" name="Appl. Environ. Microbiol.">
        <title>Three genomes from the phylum Acidobacteria provide insight into the lifestyles of these microorganisms in soils.</title>
        <authorList>
            <person name="Ward N.L."/>
            <person name="Challacombe J.F."/>
            <person name="Janssen P.H."/>
            <person name="Henrissat B."/>
            <person name="Coutinho P.M."/>
            <person name="Wu M."/>
            <person name="Xie G."/>
            <person name="Haft D.H."/>
            <person name="Sait M."/>
            <person name="Badger J."/>
            <person name="Barabote R.D."/>
            <person name="Bradley B."/>
            <person name="Brettin T.S."/>
            <person name="Brinkac L.M."/>
            <person name="Bruce D."/>
            <person name="Creasy T."/>
            <person name="Daugherty S.C."/>
            <person name="Davidsen T.M."/>
            <person name="DeBoy R.T."/>
            <person name="Detter J.C."/>
            <person name="Dodson R.J."/>
            <person name="Durkin A.S."/>
            <person name="Ganapathy A."/>
            <person name="Gwinn-Giglio M."/>
            <person name="Han C.S."/>
            <person name="Khouri H."/>
            <person name="Kiss H."/>
            <person name="Kothari S.P."/>
            <person name="Madupu R."/>
            <person name="Nelson K.E."/>
            <person name="Nelson W.C."/>
            <person name="Paulsen I."/>
            <person name="Penn K."/>
            <person name="Ren Q."/>
            <person name="Rosovitz M.J."/>
            <person name="Selengut J.D."/>
            <person name="Shrivastava S."/>
            <person name="Sullivan S.A."/>
            <person name="Tapia R."/>
            <person name="Thompson L.S."/>
            <person name="Watkins K.L."/>
            <person name="Yang Q."/>
            <person name="Yu C."/>
            <person name="Zafar N."/>
            <person name="Zhou L."/>
            <person name="Kuske C.R."/>
        </authorList>
    </citation>
    <scope>NUCLEOTIDE SEQUENCE [LARGE SCALE GENOMIC DNA]</scope>
    <source>
        <strain evidence="1 2">Ellin345</strain>
    </source>
</reference>
<dbReference type="InterPro" id="IPR036102">
    <property type="entry name" value="OsmC/Ohrsf"/>
</dbReference>
<dbReference type="KEGG" id="aba:Acid345_2244"/>
<dbReference type="RefSeq" id="WP_011523046.1">
    <property type="nucleotide sequence ID" value="NC_008009.1"/>
</dbReference>
<accession>Q1IPF5</accession>
<proteinExistence type="predicted"/>
<keyword evidence="2" id="KW-1185">Reference proteome</keyword>
<dbReference type="Gene3D" id="2.20.25.10">
    <property type="match status" value="1"/>
</dbReference>
<dbReference type="InterPro" id="IPR015946">
    <property type="entry name" value="KH_dom-like_a/b"/>
</dbReference>
<dbReference type="AlphaFoldDB" id="Q1IPF5"/>
<dbReference type="OrthoDB" id="9804010at2"/>
<dbReference type="PANTHER" id="PTHR34352">
    <property type="entry name" value="PROTEIN YHFA"/>
    <property type="match status" value="1"/>
</dbReference>
<gene>
    <name evidence="1" type="ordered locus">Acid345_2244</name>
</gene>
<dbReference type="STRING" id="204669.Acid345_2244"/>
<evidence type="ECO:0000313" key="1">
    <source>
        <dbReference type="EMBL" id="ABF41245.1"/>
    </source>
</evidence>
<dbReference type="PANTHER" id="PTHR34352:SF1">
    <property type="entry name" value="PROTEIN YHFA"/>
    <property type="match status" value="1"/>
</dbReference>